<dbReference type="InterPro" id="IPR024047">
    <property type="entry name" value="MM3350-like_sf"/>
</dbReference>
<keyword evidence="2 4" id="KW-0863">Zinc-finger</keyword>
<reference evidence="6" key="1">
    <citation type="submission" date="2023-06" db="EMBL/GenBank/DDBJ databases">
        <title>Genome-scale phylogeny and comparative genomics of the fungal order Sordariales.</title>
        <authorList>
            <consortium name="Lawrence Berkeley National Laboratory"/>
            <person name="Hensen N."/>
            <person name="Bonometti L."/>
            <person name="Westerberg I."/>
            <person name="Brannstrom I.O."/>
            <person name="Guillou S."/>
            <person name="Cros-Aarteil S."/>
            <person name="Calhoun S."/>
            <person name="Haridas S."/>
            <person name="Kuo A."/>
            <person name="Mondo S."/>
            <person name="Pangilinan J."/>
            <person name="Riley R."/>
            <person name="Labutti K."/>
            <person name="Andreopoulos B."/>
            <person name="Lipzen A."/>
            <person name="Chen C."/>
            <person name="Yanf M."/>
            <person name="Daum C."/>
            <person name="Ng V."/>
            <person name="Clum A."/>
            <person name="Steindorff A."/>
            <person name="Ohm R."/>
            <person name="Martin F."/>
            <person name="Silar P."/>
            <person name="Natvig D."/>
            <person name="Lalanne C."/>
            <person name="Gautier V."/>
            <person name="Ament-Velasquez S.L."/>
            <person name="Kruys A."/>
            <person name="Hutchinson M.I."/>
            <person name="Powell A.J."/>
            <person name="Barry K."/>
            <person name="Miller A.N."/>
            <person name="Grigoriev I.V."/>
            <person name="Debuchy R."/>
            <person name="Gladieux P."/>
            <person name="Thoren M.H."/>
            <person name="Johannesson H."/>
        </authorList>
    </citation>
    <scope>NUCLEOTIDE SEQUENCE</scope>
    <source>
        <strain evidence="6">SMH4607-1</strain>
    </source>
</reference>
<dbReference type="AlphaFoldDB" id="A0AA40A394"/>
<keyword evidence="3" id="KW-0862">Zinc</keyword>
<keyword evidence="1" id="KW-0479">Metal-binding</keyword>
<feature type="domain" description="MYND-type" evidence="5">
    <location>
        <begin position="1"/>
        <end position="43"/>
    </location>
</feature>
<evidence type="ECO:0000259" key="5">
    <source>
        <dbReference type="PROSITE" id="PS50865"/>
    </source>
</evidence>
<keyword evidence="7" id="KW-1185">Reference proteome</keyword>
<organism evidence="6 7">
    <name type="scientific">Lasiosphaeris hirsuta</name>
    <dbReference type="NCBI Taxonomy" id="260670"/>
    <lineage>
        <taxon>Eukaryota</taxon>
        <taxon>Fungi</taxon>
        <taxon>Dikarya</taxon>
        <taxon>Ascomycota</taxon>
        <taxon>Pezizomycotina</taxon>
        <taxon>Sordariomycetes</taxon>
        <taxon>Sordariomycetidae</taxon>
        <taxon>Sordariales</taxon>
        <taxon>Lasiosphaeriaceae</taxon>
        <taxon>Lasiosphaeris</taxon>
    </lineage>
</organism>
<dbReference type="SUPFAM" id="SSF144232">
    <property type="entry name" value="HIT/MYND zinc finger-like"/>
    <property type="match status" value="1"/>
</dbReference>
<evidence type="ECO:0000256" key="2">
    <source>
        <dbReference type="ARBA" id="ARBA00022771"/>
    </source>
</evidence>
<dbReference type="GO" id="GO:0008270">
    <property type="term" value="F:zinc ion binding"/>
    <property type="evidence" value="ECO:0007669"/>
    <property type="project" value="UniProtKB-KW"/>
</dbReference>
<dbReference type="SUPFAM" id="SSF159941">
    <property type="entry name" value="MM3350-like"/>
    <property type="match status" value="1"/>
</dbReference>
<evidence type="ECO:0000313" key="6">
    <source>
        <dbReference type="EMBL" id="KAK0708495.1"/>
    </source>
</evidence>
<gene>
    <name evidence="6" type="ORF">B0H67DRAFT_442287</name>
</gene>
<dbReference type="Pfam" id="PF01753">
    <property type="entry name" value="zf-MYND"/>
    <property type="match status" value="1"/>
</dbReference>
<feature type="non-terminal residue" evidence="6">
    <location>
        <position position="103"/>
    </location>
</feature>
<proteinExistence type="predicted"/>
<accession>A0AA40A394</accession>
<evidence type="ECO:0000256" key="4">
    <source>
        <dbReference type="PROSITE-ProRule" id="PRU00134"/>
    </source>
</evidence>
<dbReference type="PROSITE" id="PS50865">
    <property type="entry name" value="ZF_MYND_2"/>
    <property type="match status" value="1"/>
</dbReference>
<dbReference type="Proteomes" id="UP001172102">
    <property type="component" value="Unassembled WGS sequence"/>
</dbReference>
<comment type="caution">
    <text evidence="6">The sequence shown here is derived from an EMBL/GenBank/DDBJ whole genome shotgun (WGS) entry which is preliminary data.</text>
</comment>
<sequence>CGNASCQTPPESLQLQLCGGCKKAAYCSQDCQTAAWASHKKNCKRQNYIIEFHLRLSDIVNLPVVCTLSCPADAPFYTLNLALQVAFGWATTHSFDFAVMNPN</sequence>
<evidence type="ECO:0000313" key="7">
    <source>
        <dbReference type="Proteomes" id="UP001172102"/>
    </source>
</evidence>
<dbReference type="Gene3D" id="6.10.140.2220">
    <property type="match status" value="1"/>
</dbReference>
<dbReference type="PROSITE" id="PS01360">
    <property type="entry name" value="ZF_MYND_1"/>
    <property type="match status" value="1"/>
</dbReference>
<protein>
    <submittedName>
        <fullName evidence="6">Mynd domain-containing protein</fullName>
    </submittedName>
</protein>
<evidence type="ECO:0000256" key="1">
    <source>
        <dbReference type="ARBA" id="ARBA00022723"/>
    </source>
</evidence>
<name>A0AA40A394_9PEZI</name>
<evidence type="ECO:0000256" key="3">
    <source>
        <dbReference type="ARBA" id="ARBA00022833"/>
    </source>
</evidence>
<dbReference type="EMBL" id="JAUKUA010000006">
    <property type="protein sequence ID" value="KAK0708495.1"/>
    <property type="molecule type" value="Genomic_DNA"/>
</dbReference>
<feature type="non-terminal residue" evidence="6">
    <location>
        <position position="1"/>
    </location>
</feature>
<dbReference type="InterPro" id="IPR002893">
    <property type="entry name" value="Znf_MYND"/>
</dbReference>
<dbReference type="Gene3D" id="3.10.290.30">
    <property type="entry name" value="MM3350-like"/>
    <property type="match status" value="1"/>
</dbReference>